<name>A0A5N5SKD4_9CRUS</name>
<dbReference type="SUPFAM" id="SSF47762">
    <property type="entry name" value="PAH2 domain"/>
    <property type="match status" value="1"/>
</dbReference>
<comment type="subcellular location">
    <subcellularLocation>
        <location evidence="1">Nucleus</location>
    </subcellularLocation>
</comment>
<dbReference type="PANTHER" id="PTHR16088:SF3">
    <property type="entry name" value="GON-4-LIKE PROTEIN"/>
    <property type="match status" value="1"/>
</dbReference>
<dbReference type="Proteomes" id="UP000326759">
    <property type="component" value="Unassembled WGS sequence"/>
</dbReference>
<dbReference type="PANTHER" id="PTHR16088">
    <property type="entry name" value="YY1 ASSOCIATED PROTEIN-RELATED"/>
    <property type="match status" value="1"/>
</dbReference>
<keyword evidence="4" id="KW-0539">Nucleus</keyword>
<evidence type="ECO:0000256" key="2">
    <source>
        <dbReference type="ARBA" id="ARBA00023015"/>
    </source>
</evidence>
<evidence type="ECO:0000313" key="7">
    <source>
        <dbReference type="Proteomes" id="UP000326759"/>
    </source>
</evidence>
<gene>
    <name evidence="6" type="ORF">Anas_08630</name>
</gene>
<feature type="region of interest" description="Disordered" evidence="5">
    <location>
        <begin position="557"/>
        <end position="592"/>
    </location>
</feature>
<comment type="caution">
    <text evidence="6">The sequence shown here is derived from an EMBL/GenBank/DDBJ whole genome shotgun (WGS) entry which is preliminary data.</text>
</comment>
<evidence type="ECO:0000256" key="3">
    <source>
        <dbReference type="ARBA" id="ARBA00023163"/>
    </source>
</evidence>
<dbReference type="EMBL" id="SEYY01023949">
    <property type="protein sequence ID" value="KAB7494531.1"/>
    <property type="molecule type" value="Genomic_DNA"/>
</dbReference>
<keyword evidence="7" id="KW-1185">Reference proteome</keyword>
<keyword evidence="3" id="KW-0804">Transcription</keyword>
<evidence type="ECO:0000256" key="5">
    <source>
        <dbReference type="SAM" id="MobiDB-lite"/>
    </source>
</evidence>
<keyword evidence="2" id="KW-0805">Transcription regulation</keyword>
<proteinExistence type="predicted"/>
<dbReference type="GO" id="GO:0005634">
    <property type="term" value="C:nucleus"/>
    <property type="evidence" value="ECO:0007669"/>
    <property type="project" value="UniProtKB-SubCell"/>
</dbReference>
<dbReference type="OrthoDB" id="6257037at2759"/>
<dbReference type="InterPro" id="IPR052435">
    <property type="entry name" value="YY1-Transcr_Regul"/>
</dbReference>
<evidence type="ECO:0000256" key="4">
    <source>
        <dbReference type="ARBA" id="ARBA00023242"/>
    </source>
</evidence>
<feature type="region of interest" description="Disordered" evidence="5">
    <location>
        <begin position="217"/>
        <end position="239"/>
    </location>
</feature>
<protein>
    <recommendedName>
        <fullName evidence="8">GON-4-like protein</fullName>
    </recommendedName>
</protein>
<reference evidence="6 7" key="1">
    <citation type="journal article" date="2019" name="PLoS Biol.">
        <title>Sex chromosomes control vertical transmission of feminizing Wolbachia symbionts in an isopod.</title>
        <authorList>
            <person name="Becking T."/>
            <person name="Chebbi M.A."/>
            <person name="Giraud I."/>
            <person name="Moumen B."/>
            <person name="Laverre T."/>
            <person name="Caubet Y."/>
            <person name="Peccoud J."/>
            <person name="Gilbert C."/>
            <person name="Cordaux R."/>
        </authorList>
    </citation>
    <scope>NUCLEOTIDE SEQUENCE [LARGE SCALE GENOMIC DNA]</scope>
    <source>
        <strain evidence="6">ANa2</strain>
        <tissue evidence="6">Whole body excluding digestive tract and cuticle</tissue>
    </source>
</reference>
<sequence>MSDKTLENSPHTLNLSAEGTVQSCLQSTDLSVSSCSGSTPSNFTSLVTLPIGVETLFMPIQMLNSNDDFNERKNLKSYPKQLLMKGKHSKFRLIRKSPMKGSPTKCLNHILRKRKKVKSKGLSPRKLKFILPKVTKFSPRKLRQPRLLKSKPIAPLPSELCNIVTNGEHGKSSLDLNRPHELSNKYDVKAEILDFHESVKEEEKDLNICGSSENLVESKGDVFPSEGGEEEDLEDANHEQQQQDYLAAFLKASSTIAFQKSTDRKGTSNNCEQKLTKQQRRVNDRVFALSYVPDINSHQDVLILSYLTEVKETLSSNSNSKFEEFVEVLKGICSPSHVIPAYYKIIKILEGFPDLQDAFVMFLKPEEAIAVGKYSEYLMINCLRSFAEELKEHSKRQPQNLQKVIRTLDTLLSQSNSLDVDHIMNALTPVLKLQPWLLDLPDDFEEVNLDSPSSPDAYEHIILPDDDVKGPSYKCLCCCHSAKDSGQLITIAHNFKSEHCLSCALRFIDGRIYLQCGRALRLAKVFYDVKDDGQEPPITLNSKGKLENSLKRDIKQQTFAPTKVPKVSQKSSENSPETEKAISKKNRKTKKS</sequence>
<accession>A0A5N5SKD4</accession>
<dbReference type="AlphaFoldDB" id="A0A5N5SKD4"/>
<dbReference type="GO" id="GO:0006355">
    <property type="term" value="P:regulation of DNA-templated transcription"/>
    <property type="evidence" value="ECO:0007669"/>
    <property type="project" value="InterPro"/>
</dbReference>
<evidence type="ECO:0000313" key="6">
    <source>
        <dbReference type="EMBL" id="KAB7494531.1"/>
    </source>
</evidence>
<evidence type="ECO:0008006" key="8">
    <source>
        <dbReference type="Google" id="ProtNLM"/>
    </source>
</evidence>
<organism evidence="6 7">
    <name type="scientific">Armadillidium nasatum</name>
    <dbReference type="NCBI Taxonomy" id="96803"/>
    <lineage>
        <taxon>Eukaryota</taxon>
        <taxon>Metazoa</taxon>
        <taxon>Ecdysozoa</taxon>
        <taxon>Arthropoda</taxon>
        <taxon>Crustacea</taxon>
        <taxon>Multicrustacea</taxon>
        <taxon>Malacostraca</taxon>
        <taxon>Eumalacostraca</taxon>
        <taxon>Peracarida</taxon>
        <taxon>Isopoda</taxon>
        <taxon>Oniscidea</taxon>
        <taxon>Crinocheta</taxon>
        <taxon>Armadillidiidae</taxon>
        <taxon>Armadillidium</taxon>
    </lineage>
</organism>
<evidence type="ECO:0000256" key="1">
    <source>
        <dbReference type="ARBA" id="ARBA00004123"/>
    </source>
</evidence>
<dbReference type="GO" id="GO:0003712">
    <property type="term" value="F:transcription coregulator activity"/>
    <property type="evidence" value="ECO:0007669"/>
    <property type="project" value="TreeGrafter"/>
</dbReference>
<feature type="compositionally biased region" description="Basic residues" evidence="5">
    <location>
        <begin position="583"/>
        <end position="592"/>
    </location>
</feature>
<dbReference type="InterPro" id="IPR036600">
    <property type="entry name" value="PAH_sf"/>
</dbReference>